<dbReference type="EMBL" id="BGZK01000823">
    <property type="protein sequence ID" value="GBP61789.1"/>
    <property type="molecule type" value="Genomic_DNA"/>
</dbReference>
<evidence type="ECO:0000313" key="2">
    <source>
        <dbReference type="Proteomes" id="UP000299102"/>
    </source>
</evidence>
<protein>
    <submittedName>
        <fullName evidence="1">Uncharacterized protein</fullName>
    </submittedName>
</protein>
<comment type="caution">
    <text evidence="1">The sequence shown here is derived from an EMBL/GenBank/DDBJ whole genome shotgun (WGS) entry which is preliminary data.</text>
</comment>
<sequence>MSVPRPCYSAVRCIPAGSLNRTAFLRRRIRVGWRSDGVVPSRSLGSQSFPFYLFCCGVTKTRSIGPLSYVKIEAIRSRLYKARDGAGIRRAVILAMVGRGAIAVGVPYPPATRAPRPAEARRVEPLSLRAHSVCNASSANFVTFKKLVTDNAGKFA</sequence>
<keyword evidence="2" id="KW-1185">Reference proteome</keyword>
<accession>A0A4C1XHL5</accession>
<reference evidence="1 2" key="1">
    <citation type="journal article" date="2019" name="Commun. Biol.">
        <title>The bagworm genome reveals a unique fibroin gene that provides high tensile strength.</title>
        <authorList>
            <person name="Kono N."/>
            <person name="Nakamura H."/>
            <person name="Ohtoshi R."/>
            <person name="Tomita M."/>
            <person name="Numata K."/>
            <person name="Arakawa K."/>
        </authorList>
    </citation>
    <scope>NUCLEOTIDE SEQUENCE [LARGE SCALE GENOMIC DNA]</scope>
</reference>
<name>A0A4C1XHL5_EUMVA</name>
<evidence type="ECO:0000313" key="1">
    <source>
        <dbReference type="EMBL" id="GBP61789.1"/>
    </source>
</evidence>
<proteinExistence type="predicted"/>
<gene>
    <name evidence="1" type="ORF">EVAR_88712_1</name>
</gene>
<dbReference type="AlphaFoldDB" id="A0A4C1XHL5"/>
<organism evidence="1 2">
    <name type="scientific">Eumeta variegata</name>
    <name type="common">Bagworm moth</name>
    <name type="synonym">Eumeta japonica</name>
    <dbReference type="NCBI Taxonomy" id="151549"/>
    <lineage>
        <taxon>Eukaryota</taxon>
        <taxon>Metazoa</taxon>
        <taxon>Ecdysozoa</taxon>
        <taxon>Arthropoda</taxon>
        <taxon>Hexapoda</taxon>
        <taxon>Insecta</taxon>
        <taxon>Pterygota</taxon>
        <taxon>Neoptera</taxon>
        <taxon>Endopterygota</taxon>
        <taxon>Lepidoptera</taxon>
        <taxon>Glossata</taxon>
        <taxon>Ditrysia</taxon>
        <taxon>Tineoidea</taxon>
        <taxon>Psychidae</taxon>
        <taxon>Oiketicinae</taxon>
        <taxon>Eumeta</taxon>
    </lineage>
</organism>
<dbReference type="Proteomes" id="UP000299102">
    <property type="component" value="Unassembled WGS sequence"/>
</dbReference>